<evidence type="ECO:0000256" key="1">
    <source>
        <dbReference type="ARBA" id="ARBA00023015"/>
    </source>
</evidence>
<dbReference type="Pfam" id="PF01381">
    <property type="entry name" value="HTH_3"/>
    <property type="match status" value="1"/>
</dbReference>
<dbReference type="RefSeq" id="WP_074204446.1">
    <property type="nucleotide sequence ID" value="NZ_FSQW01000001.1"/>
</dbReference>
<keyword evidence="1" id="KW-0805">Transcription regulation</keyword>
<sequence length="70" mass="7904">MDIRKQFGANVRKHRQATGLSQEQFALQHDIDRTYVSGIERGKRNPTIVIVNKFAKALDVSIADLFDGCD</sequence>
<dbReference type="STRING" id="1123272.SAMN02745824_1535"/>
<evidence type="ECO:0000313" key="6">
    <source>
        <dbReference type="Proteomes" id="UP000185192"/>
    </source>
</evidence>
<dbReference type="EMBL" id="FSQW01000001">
    <property type="protein sequence ID" value="SIN65694.1"/>
    <property type="molecule type" value="Genomic_DNA"/>
</dbReference>
<dbReference type="OrthoDB" id="9815697at2"/>
<protein>
    <submittedName>
        <fullName evidence="5">DNA-binding transcriptional regulator, XRE-family HTH domain</fullName>
    </submittedName>
</protein>
<keyword evidence="3" id="KW-0804">Transcription</keyword>
<dbReference type="GO" id="GO:0003677">
    <property type="term" value="F:DNA binding"/>
    <property type="evidence" value="ECO:0007669"/>
    <property type="project" value="UniProtKB-KW"/>
</dbReference>
<evidence type="ECO:0000313" key="5">
    <source>
        <dbReference type="EMBL" id="SIN65694.1"/>
    </source>
</evidence>
<feature type="domain" description="HTH cro/C1-type" evidence="4">
    <location>
        <begin position="11"/>
        <end position="65"/>
    </location>
</feature>
<evidence type="ECO:0000256" key="2">
    <source>
        <dbReference type="ARBA" id="ARBA00023125"/>
    </source>
</evidence>
<accession>A0A1N6D4W5</accession>
<dbReference type="AlphaFoldDB" id="A0A1N6D4W5"/>
<dbReference type="SUPFAM" id="SSF47413">
    <property type="entry name" value="lambda repressor-like DNA-binding domains"/>
    <property type="match status" value="1"/>
</dbReference>
<dbReference type="PANTHER" id="PTHR46797">
    <property type="entry name" value="HTH-TYPE TRANSCRIPTIONAL REGULATOR"/>
    <property type="match status" value="1"/>
</dbReference>
<evidence type="ECO:0000256" key="3">
    <source>
        <dbReference type="ARBA" id="ARBA00023163"/>
    </source>
</evidence>
<dbReference type="PANTHER" id="PTHR46797:SF23">
    <property type="entry name" value="HTH-TYPE TRANSCRIPTIONAL REGULATOR SUTR"/>
    <property type="match status" value="1"/>
</dbReference>
<evidence type="ECO:0000259" key="4">
    <source>
        <dbReference type="PROSITE" id="PS50943"/>
    </source>
</evidence>
<dbReference type="GO" id="GO:0003700">
    <property type="term" value="F:DNA-binding transcription factor activity"/>
    <property type="evidence" value="ECO:0007669"/>
    <property type="project" value="TreeGrafter"/>
</dbReference>
<proteinExistence type="predicted"/>
<name>A0A1N6D4W5_9SPHN</name>
<keyword evidence="2 5" id="KW-0238">DNA-binding</keyword>
<dbReference type="InterPro" id="IPR010982">
    <property type="entry name" value="Lambda_DNA-bd_dom_sf"/>
</dbReference>
<dbReference type="InterPro" id="IPR001387">
    <property type="entry name" value="Cro/C1-type_HTH"/>
</dbReference>
<organism evidence="5 6">
    <name type="scientific">Parasphingorhabdus marina DSM 22363</name>
    <dbReference type="NCBI Taxonomy" id="1123272"/>
    <lineage>
        <taxon>Bacteria</taxon>
        <taxon>Pseudomonadati</taxon>
        <taxon>Pseudomonadota</taxon>
        <taxon>Alphaproteobacteria</taxon>
        <taxon>Sphingomonadales</taxon>
        <taxon>Sphingomonadaceae</taxon>
        <taxon>Parasphingorhabdus</taxon>
    </lineage>
</organism>
<dbReference type="Gene3D" id="1.10.260.40">
    <property type="entry name" value="lambda repressor-like DNA-binding domains"/>
    <property type="match status" value="1"/>
</dbReference>
<dbReference type="GO" id="GO:0005829">
    <property type="term" value="C:cytosol"/>
    <property type="evidence" value="ECO:0007669"/>
    <property type="project" value="TreeGrafter"/>
</dbReference>
<dbReference type="SMART" id="SM00530">
    <property type="entry name" value="HTH_XRE"/>
    <property type="match status" value="1"/>
</dbReference>
<keyword evidence="6" id="KW-1185">Reference proteome</keyword>
<dbReference type="PROSITE" id="PS50943">
    <property type="entry name" value="HTH_CROC1"/>
    <property type="match status" value="1"/>
</dbReference>
<dbReference type="CDD" id="cd00093">
    <property type="entry name" value="HTH_XRE"/>
    <property type="match status" value="1"/>
</dbReference>
<dbReference type="InterPro" id="IPR050807">
    <property type="entry name" value="TransReg_Diox_bact_type"/>
</dbReference>
<reference evidence="6" key="1">
    <citation type="submission" date="2016-11" db="EMBL/GenBank/DDBJ databases">
        <authorList>
            <person name="Varghese N."/>
            <person name="Submissions S."/>
        </authorList>
    </citation>
    <scope>NUCLEOTIDE SEQUENCE [LARGE SCALE GENOMIC DNA]</scope>
    <source>
        <strain evidence="6">DSM 22363</strain>
    </source>
</reference>
<gene>
    <name evidence="5" type="ORF">SAMN02745824_1535</name>
</gene>
<dbReference type="Proteomes" id="UP000185192">
    <property type="component" value="Unassembled WGS sequence"/>
</dbReference>